<name>A0AAE1HEV2_9NEOP</name>
<feature type="coiled-coil region" evidence="3">
    <location>
        <begin position="575"/>
        <end position="602"/>
    </location>
</feature>
<comment type="caution">
    <text evidence="5">The sequence shown here is derived from an EMBL/GenBank/DDBJ whole genome shotgun (WGS) entry which is preliminary data.</text>
</comment>
<dbReference type="InterPro" id="IPR005492">
    <property type="entry name" value="EPTP"/>
</dbReference>
<keyword evidence="3" id="KW-0175">Coiled coil</keyword>
<sequence>MPWTDMPLVTLVTTAAALASVALLAAGAPAMSSNSLPLSYVLADTAFLADEVSSISDAEENWSSRVAEYLSLVQRTLGMNSLPMAPEPESDDADEDAVPNPEASRSKRQLPTDRLSGLTKDPEGVYLLKTPMLERFTIPAKFPNDIVLFRRAEGGVDSWYAAALEADGEHPQTSLANALVLYKLLGSRFLEQARVPAFGASALAVQDIDGWTYLVASERMAQHRDKPQGGSILYRLSLNGRNLVPVETLETAFPSDLTFWEFSGSHYLAVATEFSQNSSGISWAADTLVYKWYGEHLDIIQRLPTSGAKAVTAFTIGSNQYLAVVNHIDDSGETNIDSTVYRFDLAREQFVVHQRLRTHAAVDVAFFTMNRARGQDYFLVIANSYYQGADLIKNTETNSVLYRWSEGFFVPFQSFKLTGALHWTPVLGPRGETVLLGADAYGLHAYQYDGWRFQHQQLATGRITSLRAVVFEREVLLVVASKDGDGSQVNVFSLQFERIEPLHSLYDDLHRWCEGKLAEVQASSVDELLRRVESAPKWDQPVVQINSVTFESDSTVHVVTVNSTRVIDPAYVMEVNDLAATLQSTNQKLLQAEETMRLALKKEGDNFFNGRLVLDNATVICPDKGCWFEQAQVRLLNNEDADDLVTKTVRLDSDLNLSTLYLESATVPGDLVTRRVLGVDAPLVSLVDTKTIMGSLDVDELRIDTALDIDGVIDGVRISPDTVVIKSGDQKLPDIASTAHWQINKLNLRGLVNGMQLDVSKPTPPDVDVHVGDTHLEALVVQDVNLGGLLGDVDIRRVNQYALRTHGKQVVTGDHTFAKLKVHSAHSLNGPNVESVVRTDRDEVLPGTLQFTRPVQADEMQVYKRLVHVGVAKDGSMDLLLRRSRGGGAQHVTGAKRLRRLAVTEEARVHGRVLGLVLPAEDEDLVTVIREDKVITGDVTISGHSDIAGLVYANDIVDPGSGSTLLEVLKYAVPLTAPLPANVKISDLEVTSNLEVKNLNGVQTSSWIQDRPDLEVFLSSPATFDGDLTVTKSSKLTGKVNHVDLVELATTSLLTTGDQVIPGFKKFPSVTTTAVWSNDTMFGSTRWEDQWDEQPVDDVVRFENNLEVDGDLLLKRLHVEGSLGGFNITKMLQDSVFKDSGAVTVIDGPKTFTQTVKVDHLRVDPKAGGNIPHILHQPKHPEDTEKVFEFPNGVTIGNPLSVSRLSFSGTLDRIPDQEWSAPWLEYDGDQTLYGPQHVHGNVVAHAGVQAGSINTLDITRFAETVARIDDPELALGSVVFENGLVARGPVTAGSVDGVDLSDALLARGAFAQEVRGRMVLAGGLETGSLSVVGNLAGENFKQLCEFFDPPTTSLNTPQMLTVEGNLHLDEEPVLKDINGLNLNKLLLNTWLRDRPAGIEGELSFGDVQFTNDVSVEDRIDGVNLDAIAARYLSLTRGGAITTKLNVLGGLLVQGNLVANDYEGIIVDGKVGDVKLSDFATKVLLDGPDQDVIAHMDFGVVSVAGDLKLDGTVNGMNLSRDVVQNLELPWALQHNVITERKTVRNLHVSEFAVGDESRVQGVDLNKWRARAVRTTGDYTVDGAKTLYSPNVVGDMTVDGLVGGMRVDAQSLLLRHSDQVVRGAKTLRPALLPGLGLRVTDLSVGGRVNDVDMRALLNNQAYRTADVQLFSPVDLMAPLRAQNVQLDGLFQGVNVSELIYEAHHPPGLDLYTEQHRQLLNKAEHVQQSLKAQGYYLNYYHTAVEFRSSVRAILPLGKAASTPGDVEDEAYAVAVVREAAPGRNLELHFYSWSAQEGMLVRHPTLGSVSLPSTVRLIAPARYAGQNAMYWETDERSGVHHGSVVGLMRDGYLGHAKLLQDTLPSAWVSVTMVGDMSCLIRGSPGVGAADGFCSLHCLSSGRDDVVRAALPVSRPTHATSLTVRGVPHVFVASGVSEESEGEVSVWTWDAASGALRSLQRLGVVNATAVAAVEHRGMHYLASASGHVEDAPHNGMVHISRFDADSGRWRHWVSVDVEGPAALHFDKLPSDELALYVSTTCPTDSLVVFLYRGMSGFVRRASAAVPLHGVLSAFTTAQHQHVVAVSGGVRASQASLLQASFKGSWEASDIAFRSTAVSNRGRA</sequence>
<dbReference type="GO" id="GO:0007165">
    <property type="term" value="P:signal transduction"/>
    <property type="evidence" value="ECO:0007669"/>
    <property type="project" value="TreeGrafter"/>
</dbReference>
<reference evidence="5" key="2">
    <citation type="journal article" date="2023" name="BMC Genomics">
        <title>Pest status, molecular evolution, and epigenetic factors derived from the genome assembly of Frankliniella fusca, a thysanopteran phytovirus vector.</title>
        <authorList>
            <person name="Catto M.A."/>
            <person name="Labadie P.E."/>
            <person name="Jacobson A.L."/>
            <person name="Kennedy G.G."/>
            <person name="Srinivasan R."/>
            <person name="Hunt B.G."/>
        </authorList>
    </citation>
    <scope>NUCLEOTIDE SEQUENCE</scope>
    <source>
        <strain evidence="5">PL_HMW_Pooled</strain>
    </source>
</reference>
<evidence type="ECO:0000256" key="1">
    <source>
        <dbReference type="ARBA" id="ARBA00022729"/>
    </source>
</evidence>
<feature type="compositionally biased region" description="Acidic residues" evidence="4">
    <location>
        <begin position="88"/>
        <end position="97"/>
    </location>
</feature>
<evidence type="ECO:0000256" key="4">
    <source>
        <dbReference type="SAM" id="MobiDB-lite"/>
    </source>
</evidence>
<dbReference type="PROSITE" id="PS50912">
    <property type="entry name" value="EAR"/>
    <property type="match status" value="2"/>
</dbReference>
<proteinExistence type="predicted"/>
<dbReference type="EMBL" id="JAHWGI010000979">
    <property type="protein sequence ID" value="KAK3919351.1"/>
    <property type="molecule type" value="Genomic_DNA"/>
</dbReference>
<reference evidence="5" key="1">
    <citation type="submission" date="2021-07" db="EMBL/GenBank/DDBJ databases">
        <authorList>
            <person name="Catto M.A."/>
            <person name="Jacobson A."/>
            <person name="Kennedy G."/>
            <person name="Labadie P."/>
            <person name="Hunt B.G."/>
            <person name="Srinivasan R."/>
        </authorList>
    </citation>
    <scope>NUCLEOTIDE SEQUENCE</scope>
    <source>
        <strain evidence="5">PL_HMW_Pooled</strain>
        <tissue evidence="5">Head</tissue>
    </source>
</reference>
<evidence type="ECO:0000256" key="2">
    <source>
        <dbReference type="ARBA" id="ARBA00022737"/>
    </source>
</evidence>
<evidence type="ECO:0000313" key="6">
    <source>
        <dbReference type="Proteomes" id="UP001219518"/>
    </source>
</evidence>
<dbReference type="InterPro" id="IPR009039">
    <property type="entry name" value="EAR"/>
</dbReference>
<dbReference type="PANTHER" id="PTHR15261:SF4">
    <property type="entry name" value="THROMBOSPONDIN-TYPE LAMININ G DOMAIN AND EAR REPEAT-CONTAINING PROTEIN"/>
    <property type="match status" value="1"/>
</dbReference>
<accession>A0AAE1HEV2</accession>
<dbReference type="SUPFAM" id="SSF101898">
    <property type="entry name" value="NHL repeat"/>
    <property type="match status" value="1"/>
</dbReference>
<feature type="region of interest" description="Disordered" evidence="4">
    <location>
        <begin position="80"/>
        <end position="117"/>
    </location>
</feature>
<dbReference type="Pfam" id="PF03736">
    <property type="entry name" value="EPTP"/>
    <property type="match status" value="2"/>
</dbReference>
<keyword evidence="2" id="KW-0677">Repeat</keyword>
<keyword evidence="6" id="KW-1185">Reference proteome</keyword>
<keyword evidence="1" id="KW-0732">Signal</keyword>
<organism evidence="5 6">
    <name type="scientific">Frankliniella fusca</name>
    <dbReference type="NCBI Taxonomy" id="407009"/>
    <lineage>
        <taxon>Eukaryota</taxon>
        <taxon>Metazoa</taxon>
        <taxon>Ecdysozoa</taxon>
        <taxon>Arthropoda</taxon>
        <taxon>Hexapoda</taxon>
        <taxon>Insecta</taxon>
        <taxon>Pterygota</taxon>
        <taxon>Neoptera</taxon>
        <taxon>Paraneoptera</taxon>
        <taxon>Thysanoptera</taxon>
        <taxon>Terebrantia</taxon>
        <taxon>Thripoidea</taxon>
        <taxon>Thripidae</taxon>
        <taxon>Frankliniella</taxon>
    </lineage>
</organism>
<evidence type="ECO:0000313" key="5">
    <source>
        <dbReference type="EMBL" id="KAK3919351.1"/>
    </source>
</evidence>
<dbReference type="PANTHER" id="PTHR15261">
    <property type="entry name" value="THROMBOSPONDIN-TYPE LAMININ G DOMAIN AND EAR REPEAT-CONTAINING"/>
    <property type="match status" value="1"/>
</dbReference>
<dbReference type="Proteomes" id="UP001219518">
    <property type="component" value="Unassembled WGS sequence"/>
</dbReference>
<evidence type="ECO:0000256" key="3">
    <source>
        <dbReference type="SAM" id="Coils"/>
    </source>
</evidence>
<protein>
    <submittedName>
        <fullName evidence="5">Thrombospondin-type laminin G domain and EAR repeat-containing protein</fullName>
    </submittedName>
</protein>
<gene>
    <name evidence="5" type="ORF">KUF71_008478</name>
</gene>